<organism evidence="9 10">
    <name type="scientific">Clostridium cadaveris</name>
    <dbReference type="NCBI Taxonomy" id="1529"/>
    <lineage>
        <taxon>Bacteria</taxon>
        <taxon>Bacillati</taxon>
        <taxon>Bacillota</taxon>
        <taxon>Clostridia</taxon>
        <taxon>Eubacteriales</taxon>
        <taxon>Clostridiaceae</taxon>
        <taxon>Clostridium</taxon>
    </lineage>
</organism>
<dbReference type="PANTHER" id="PTHR10099:SF1">
    <property type="entry name" value="PHOSPHORIBOSYLFORMYLGLYCINAMIDINE SYNTHASE"/>
    <property type="match status" value="1"/>
</dbReference>
<evidence type="ECO:0000259" key="7">
    <source>
        <dbReference type="Pfam" id="PF02769"/>
    </source>
</evidence>
<keyword evidence="6" id="KW-0460">Magnesium</keyword>
<dbReference type="GO" id="GO:0006164">
    <property type="term" value="P:purine nucleotide biosynthetic process"/>
    <property type="evidence" value="ECO:0007669"/>
    <property type="project" value="UniProtKB-KW"/>
</dbReference>
<reference evidence="9 10" key="1">
    <citation type="submission" date="2016-10" db="EMBL/GenBank/DDBJ databases">
        <authorList>
            <person name="de Groot N.N."/>
        </authorList>
    </citation>
    <scope>NUCLEOTIDE SEQUENCE [LARGE SCALE GENOMIC DNA]</scope>
    <source>
        <strain evidence="9 10">NLAE-zl-G419</strain>
    </source>
</reference>
<dbReference type="SUPFAM" id="SSF56042">
    <property type="entry name" value="PurM C-terminal domain-like"/>
    <property type="match status" value="2"/>
</dbReference>
<dbReference type="GO" id="GO:0005524">
    <property type="term" value="F:ATP binding"/>
    <property type="evidence" value="ECO:0007669"/>
    <property type="project" value="UniProtKB-KW"/>
</dbReference>
<accession>A0A1I2J3X8</accession>
<dbReference type="eggNOG" id="COG0047">
    <property type="taxonomic scope" value="Bacteria"/>
</dbReference>
<evidence type="ECO:0000313" key="10">
    <source>
        <dbReference type="Proteomes" id="UP000182135"/>
    </source>
</evidence>
<dbReference type="PROSITE" id="PS51273">
    <property type="entry name" value="GATASE_TYPE_1"/>
    <property type="match status" value="1"/>
</dbReference>
<dbReference type="InterPro" id="IPR036676">
    <property type="entry name" value="PurM-like_C_sf"/>
</dbReference>
<evidence type="ECO:0000256" key="2">
    <source>
        <dbReference type="ARBA" id="ARBA00022723"/>
    </source>
</evidence>
<dbReference type="CDD" id="cd02203">
    <property type="entry name" value="PurL_repeat1"/>
    <property type="match status" value="1"/>
</dbReference>
<dbReference type="InterPro" id="IPR036921">
    <property type="entry name" value="PurM-like_N_sf"/>
</dbReference>
<dbReference type="FunFam" id="3.30.1330.10:FF:000013">
    <property type="entry name" value="Phosphoribosylformylglycinamidine synthase"/>
    <property type="match status" value="1"/>
</dbReference>
<evidence type="ECO:0000259" key="8">
    <source>
        <dbReference type="Pfam" id="PF18072"/>
    </source>
</evidence>
<dbReference type="SMART" id="SM01211">
    <property type="entry name" value="GATase_5"/>
    <property type="match status" value="1"/>
</dbReference>
<keyword evidence="5" id="KW-0067">ATP-binding</keyword>
<dbReference type="RefSeq" id="WP_027638250.1">
    <property type="nucleotide sequence ID" value="NZ_BAAACD010000029.1"/>
</dbReference>
<gene>
    <name evidence="9" type="ORF">SAMN04487885_10129</name>
</gene>
<dbReference type="CDD" id="cd01740">
    <property type="entry name" value="GATase1_FGAR_AT"/>
    <property type="match status" value="1"/>
</dbReference>
<protein>
    <submittedName>
        <fullName evidence="9">Phosphoribosylformylglycinamidine synthase</fullName>
    </submittedName>
</protein>
<dbReference type="eggNOG" id="COG0046">
    <property type="taxonomic scope" value="Bacteria"/>
</dbReference>
<dbReference type="PANTHER" id="PTHR10099">
    <property type="entry name" value="PHOSPHORIBOSYLFORMYLGLYCINAMIDINE SYNTHASE"/>
    <property type="match status" value="1"/>
</dbReference>
<dbReference type="GO" id="GO:0004642">
    <property type="term" value="F:phosphoribosylformylglycinamidine synthase activity"/>
    <property type="evidence" value="ECO:0007669"/>
    <property type="project" value="TreeGrafter"/>
</dbReference>
<dbReference type="Pfam" id="PF02769">
    <property type="entry name" value="AIRS_C"/>
    <property type="match status" value="1"/>
</dbReference>
<dbReference type="EMBL" id="FOOE01000001">
    <property type="protein sequence ID" value="SFF48573.1"/>
    <property type="molecule type" value="Genomic_DNA"/>
</dbReference>
<dbReference type="CDD" id="cd02204">
    <property type="entry name" value="PurL_repeat2"/>
    <property type="match status" value="1"/>
</dbReference>
<evidence type="ECO:0000256" key="4">
    <source>
        <dbReference type="ARBA" id="ARBA00022755"/>
    </source>
</evidence>
<keyword evidence="10" id="KW-1185">Reference proteome</keyword>
<evidence type="ECO:0000256" key="6">
    <source>
        <dbReference type="ARBA" id="ARBA00022842"/>
    </source>
</evidence>
<dbReference type="InterPro" id="IPR010141">
    <property type="entry name" value="FGAM_synthase"/>
</dbReference>
<keyword evidence="4" id="KW-0658">Purine biosynthesis</keyword>
<dbReference type="GeneID" id="90544929"/>
<dbReference type="Pfam" id="PF13507">
    <property type="entry name" value="GATase_5"/>
    <property type="match status" value="1"/>
</dbReference>
<dbReference type="GO" id="GO:0005737">
    <property type="term" value="C:cytoplasm"/>
    <property type="evidence" value="ECO:0007669"/>
    <property type="project" value="TreeGrafter"/>
</dbReference>
<dbReference type="Gene3D" id="3.90.650.10">
    <property type="entry name" value="PurM-like C-terminal domain"/>
    <property type="match status" value="2"/>
</dbReference>
<sequence>MNNKVLFVEKKNGFDVESHGLLNEFKEVLNIKGLEKVRIINKYIIQGMRDEKLYESFKNAIFSEKNVDMVYEDNIDLDGFKAFAVEFVPGQFDQRANAAEQCMELLSEGEKSKVKCAKVVAVLGNIDEDDLNKIKKFYINPVDSRETDIFSSEVDDSMNEPQDVEIIEGLIDMDLSELKKVYDTMSLSMTFEDFKLCQEYFINEKRNPTKTEILVLDTYWSDHCRHTTFSTIIENVEIEDESSTKDLIDTFNKYKDIRKDLGREHKDVTLMDIATIGVKELKAKGYLKDLDESEEINACTIKAKIESSEEIEDSLILFKNETHNHPTEIEPFGGAATCLGGAIRDPLSGRAYVYGAMRVTGSADPRKAISETLDGKLPQRVITKGAAKGYSSYGNQIGLTTGEVSEIYHEDYVAKRMEVGAVIGVAPRENVRREEPVEGDVVLLLGGRTGRDGCGGATGSSKEHSTESINLCGAEVQKGNPVEERKIQRFFKNKEASLMIKRCNDFGAGGVSVAVGELCDGLVINLDAVPKKYEGLDGTELAISESQERMAVVVEGKDAERFINLALEENLECTKIADVTSDNTLTMTWRGKTIVSLNRNFLNTNGAKSYTKVKVKAPSQIRFFNKESEKLSIKERWTNLLEDLNVCSQKGLVENFDSTIGARTVLMPFGGKHRLTPSQGLAIKVPVTRGESHTASIMTYGFNPYISKWSPYHGALYSVVESVCKIAALGGDYKKAYLSFQEYFERLGSDETRWGKPFAALLGALKAQLELGLGAIGGKDSMSGTFEDIDVPPTLISFAVALENVDNVVSQELKSTNSKIALIKTKKDSEGIIDFQELRKNLELLKKLIDNKTVISAMTLKEGGIAEGLSKMAFGNKIGVSIHSNLDEKELFKEAYGCFLVELENNKDEGLELEIIAETTHKAEITYKDLKLTLDELIACWEKPLNSIFPAKDNVKVEAKEIKSQIGQKKTYLGLKKASPKIIIPAFPGTNCEEDSKRAFEKVGGEAEILIFKNIKENQWQESIEALRKAIKNSQILMLPGGFSAGDEPDGSGKFIANVLKNPAIKEEILDLINNRDGLILGICNGFQALIKVGLLPYGDIRDIDESAPTLTFNNIGRHMSSIVNTKVVSKVSPWFNEVELGHINSVAISHGEGRFVASEEMLNELIKNGQVATQYVDLNGNVAQEMPYNPNGSIYAIEGITSLDGRILGKMGHNERSGYGLYKNIPGDYESKIFLSGVNYFTK</sequence>
<dbReference type="STRING" id="1529.SAMN04487885_10129"/>
<feature type="domain" description="Phosphoribosylformylglycinamidine synthase linker" evidence="8">
    <location>
        <begin position="179"/>
        <end position="226"/>
    </location>
</feature>
<dbReference type="Proteomes" id="UP000182135">
    <property type="component" value="Unassembled WGS sequence"/>
</dbReference>
<dbReference type="Gene3D" id="3.40.50.880">
    <property type="match status" value="1"/>
</dbReference>
<dbReference type="InterPro" id="IPR029062">
    <property type="entry name" value="Class_I_gatase-like"/>
</dbReference>
<evidence type="ECO:0000256" key="5">
    <source>
        <dbReference type="ARBA" id="ARBA00022840"/>
    </source>
</evidence>
<keyword evidence="3" id="KW-0547">Nucleotide-binding</keyword>
<dbReference type="AlphaFoldDB" id="A0A1I2J3X8"/>
<keyword evidence="1" id="KW-0436">Ligase</keyword>
<evidence type="ECO:0000313" key="9">
    <source>
        <dbReference type="EMBL" id="SFF48573.1"/>
    </source>
</evidence>
<dbReference type="OrthoDB" id="9804441at2"/>
<dbReference type="NCBIfam" id="TIGR01857">
    <property type="entry name" value="FGAM-synthase"/>
    <property type="match status" value="1"/>
</dbReference>
<dbReference type="InterPro" id="IPR010918">
    <property type="entry name" value="PurM-like_C_dom"/>
</dbReference>
<evidence type="ECO:0000256" key="1">
    <source>
        <dbReference type="ARBA" id="ARBA00022598"/>
    </source>
</evidence>
<keyword evidence="2" id="KW-0479">Metal-binding</keyword>
<feature type="domain" description="PurM-like C-terminal" evidence="7">
    <location>
        <begin position="438"/>
        <end position="589"/>
    </location>
</feature>
<dbReference type="SUPFAM" id="SSF55326">
    <property type="entry name" value="PurM N-terminal domain-like"/>
    <property type="match status" value="2"/>
</dbReference>
<proteinExistence type="predicted"/>
<dbReference type="Pfam" id="PF18072">
    <property type="entry name" value="FGAR-AT_linker"/>
    <property type="match status" value="1"/>
</dbReference>
<dbReference type="InterPro" id="IPR041609">
    <property type="entry name" value="PurL_linker"/>
</dbReference>
<evidence type="ECO:0000256" key="3">
    <source>
        <dbReference type="ARBA" id="ARBA00022741"/>
    </source>
</evidence>
<dbReference type="Gene3D" id="3.30.1330.10">
    <property type="entry name" value="PurM-like, N-terminal domain"/>
    <property type="match status" value="2"/>
</dbReference>
<name>A0A1I2J3X8_9CLOT</name>
<dbReference type="GO" id="GO:0046872">
    <property type="term" value="F:metal ion binding"/>
    <property type="evidence" value="ECO:0007669"/>
    <property type="project" value="UniProtKB-KW"/>
</dbReference>
<dbReference type="SUPFAM" id="SSF52317">
    <property type="entry name" value="Class I glutamine amidotransferase-like"/>
    <property type="match status" value="1"/>
</dbReference>